<name>A0A8S9Q400_BRACR</name>
<sequence>MIKGVPLYKDYKMKINGNRLSPLSRASAISPSSRCKRCGLPESSTHLLLHCSFAQQVWKILPYGRSIEASGLLDLREGWMRLRNEVVLPPVGLTSQQLTPWIFWHIWLARNNVCFNNKYTTPEETATRALAAAREWNLSQTQECFVKKKQSTPVAVAPSGVLIRTDAAWNESLLLAGLGWTITTENRSCKFALYAEFVGSPLVAESLALRAALHKCKDMELRRICCESDSSLLIKALQTNVMSMEIYGIVVDINELILAFDYVAFRWISREKNREADMLAKNCLADEQVLYGLNVT</sequence>
<comment type="caution">
    <text evidence="2">The sequence shown here is derived from an EMBL/GenBank/DDBJ whole genome shotgun (WGS) entry which is preliminary data.</text>
</comment>
<dbReference type="InterPro" id="IPR036397">
    <property type="entry name" value="RNaseH_sf"/>
</dbReference>
<accession>A0A8S9Q400</accession>
<protein>
    <recommendedName>
        <fullName evidence="1">RNase H type-1 domain-containing protein</fullName>
    </recommendedName>
</protein>
<proteinExistence type="predicted"/>
<dbReference type="Gene3D" id="3.30.420.10">
    <property type="entry name" value="Ribonuclease H-like superfamily/Ribonuclease H"/>
    <property type="match status" value="1"/>
</dbReference>
<feature type="domain" description="RNase H type-1" evidence="1">
    <location>
        <begin position="165"/>
        <end position="283"/>
    </location>
</feature>
<evidence type="ECO:0000313" key="3">
    <source>
        <dbReference type="Proteomes" id="UP000712600"/>
    </source>
</evidence>
<dbReference type="PANTHER" id="PTHR47074:SF11">
    <property type="entry name" value="REVERSE TRANSCRIPTASE-LIKE PROTEIN"/>
    <property type="match status" value="1"/>
</dbReference>
<dbReference type="InterPro" id="IPR012337">
    <property type="entry name" value="RNaseH-like_sf"/>
</dbReference>
<dbReference type="EMBL" id="QGKX02001347">
    <property type="protein sequence ID" value="KAF3526751.1"/>
    <property type="molecule type" value="Genomic_DNA"/>
</dbReference>
<gene>
    <name evidence="2" type="ORF">F2Q69_00048373</name>
</gene>
<dbReference type="InterPro" id="IPR002156">
    <property type="entry name" value="RNaseH_domain"/>
</dbReference>
<dbReference type="Proteomes" id="UP000712600">
    <property type="component" value="Unassembled WGS sequence"/>
</dbReference>
<dbReference type="PANTHER" id="PTHR47074">
    <property type="entry name" value="BNAC02G40300D PROTEIN"/>
    <property type="match status" value="1"/>
</dbReference>
<organism evidence="2 3">
    <name type="scientific">Brassica cretica</name>
    <name type="common">Mustard</name>
    <dbReference type="NCBI Taxonomy" id="69181"/>
    <lineage>
        <taxon>Eukaryota</taxon>
        <taxon>Viridiplantae</taxon>
        <taxon>Streptophyta</taxon>
        <taxon>Embryophyta</taxon>
        <taxon>Tracheophyta</taxon>
        <taxon>Spermatophyta</taxon>
        <taxon>Magnoliopsida</taxon>
        <taxon>eudicotyledons</taxon>
        <taxon>Gunneridae</taxon>
        <taxon>Pentapetalae</taxon>
        <taxon>rosids</taxon>
        <taxon>malvids</taxon>
        <taxon>Brassicales</taxon>
        <taxon>Brassicaceae</taxon>
        <taxon>Brassiceae</taxon>
        <taxon>Brassica</taxon>
    </lineage>
</organism>
<dbReference type="AlphaFoldDB" id="A0A8S9Q400"/>
<dbReference type="GO" id="GO:0003676">
    <property type="term" value="F:nucleic acid binding"/>
    <property type="evidence" value="ECO:0007669"/>
    <property type="project" value="InterPro"/>
</dbReference>
<dbReference type="SUPFAM" id="SSF53098">
    <property type="entry name" value="Ribonuclease H-like"/>
    <property type="match status" value="1"/>
</dbReference>
<reference evidence="2" key="1">
    <citation type="submission" date="2019-12" db="EMBL/GenBank/DDBJ databases">
        <title>Genome sequencing and annotation of Brassica cretica.</title>
        <authorList>
            <person name="Studholme D.J."/>
            <person name="Sarris P."/>
        </authorList>
    </citation>
    <scope>NUCLEOTIDE SEQUENCE</scope>
    <source>
        <strain evidence="2">PFS-109/04</strain>
        <tissue evidence="2">Leaf</tissue>
    </source>
</reference>
<dbReference type="Pfam" id="PF13456">
    <property type="entry name" value="RVT_3"/>
    <property type="match status" value="1"/>
</dbReference>
<evidence type="ECO:0000259" key="1">
    <source>
        <dbReference type="Pfam" id="PF13456"/>
    </source>
</evidence>
<evidence type="ECO:0000313" key="2">
    <source>
        <dbReference type="EMBL" id="KAF3526751.1"/>
    </source>
</evidence>
<dbReference type="InterPro" id="IPR052929">
    <property type="entry name" value="RNase_H-like_EbsB-rel"/>
</dbReference>
<dbReference type="GO" id="GO:0004523">
    <property type="term" value="F:RNA-DNA hybrid ribonuclease activity"/>
    <property type="evidence" value="ECO:0007669"/>
    <property type="project" value="InterPro"/>
</dbReference>